<dbReference type="Proteomes" id="UP000515955">
    <property type="component" value="Chromosome"/>
</dbReference>
<sequence>MRDILRSRSAWMIGGALLVGLGFAAARALRVDLDFDPWSDDLLGY</sequence>
<gene>
    <name evidence="1" type="ORF">H9L12_13080</name>
</gene>
<accession>A0A7G9SB66</accession>
<name>A0A7G9SB66_9SPHN</name>
<reference evidence="1 2" key="1">
    <citation type="submission" date="2020-08" db="EMBL/GenBank/DDBJ databases">
        <title>Genome sequence of Sphingomonas rhizophila KACC 19189T.</title>
        <authorList>
            <person name="Hyun D.-W."/>
            <person name="Bae J.-W."/>
        </authorList>
    </citation>
    <scope>NUCLEOTIDE SEQUENCE [LARGE SCALE GENOMIC DNA]</scope>
    <source>
        <strain evidence="1 2">KACC 19189</strain>
    </source>
</reference>
<keyword evidence="2" id="KW-1185">Reference proteome</keyword>
<dbReference type="AlphaFoldDB" id="A0A7G9SB66"/>
<evidence type="ECO:0000313" key="1">
    <source>
        <dbReference type="EMBL" id="QNN65091.1"/>
    </source>
</evidence>
<protein>
    <submittedName>
        <fullName evidence="1">Uncharacterized protein</fullName>
    </submittedName>
</protein>
<evidence type="ECO:0000313" key="2">
    <source>
        <dbReference type="Proteomes" id="UP000515955"/>
    </source>
</evidence>
<organism evidence="1 2">
    <name type="scientific">Sphingomonas rhizophila</name>
    <dbReference type="NCBI Taxonomy" id="2071607"/>
    <lineage>
        <taxon>Bacteria</taxon>
        <taxon>Pseudomonadati</taxon>
        <taxon>Pseudomonadota</taxon>
        <taxon>Alphaproteobacteria</taxon>
        <taxon>Sphingomonadales</taxon>
        <taxon>Sphingomonadaceae</taxon>
        <taxon>Sphingomonas</taxon>
    </lineage>
</organism>
<dbReference type="EMBL" id="CP060717">
    <property type="protein sequence ID" value="QNN65091.1"/>
    <property type="molecule type" value="Genomic_DNA"/>
</dbReference>
<dbReference type="RefSeq" id="WP_187542088.1">
    <property type="nucleotide sequence ID" value="NZ_CP060717.1"/>
</dbReference>
<dbReference type="KEGG" id="srhi:H9L12_13080"/>
<proteinExistence type="predicted"/>